<evidence type="ECO:0000256" key="1">
    <source>
        <dbReference type="SAM" id="MobiDB-lite"/>
    </source>
</evidence>
<accession>A0A9N9KKZ6</accession>
<organism evidence="2 3">
    <name type="scientific">Hymenoscyphus fraxineus</name>
    <dbReference type="NCBI Taxonomy" id="746836"/>
    <lineage>
        <taxon>Eukaryota</taxon>
        <taxon>Fungi</taxon>
        <taxon>Dikarya</taxon>
        <taxon>Ascomycota</taxon>
        <taxon>Pezizomycotina</taxon>
        <taxon>Leotiomycetes</taxon>
        <taxon>Helotiales</taxon>
        <taxon>Helotiaceae</taxon>
        <taxon>Hymenoscyphus</taxon>
    </lineage>
</organism>
<reference evidence="2" key="1">
    <citation type="submission" date="2021-07" db="EMBL/GenBank/DDBJ databases">
        <authorList>
            <person name="Durling M."/>
        </authorList>
    </citation>
    <scope>NUCLEOTIDE SEQUENCE</scope>
</reference>
<name>A0A9N9KKZ6_9HELO</name>
<dbReference type="Proteomes" id="UP000696280">
    <property type="component" value="Unassembled WGS sequence"/>
</dbReference>
<keyword evidence="3" id="KW-1185">Reference proteome</keyword>
<dbReference type="OrthoDB" id="5415522at2759"/>
<feature type="region of interest" description="Disordered" evidence="1">
    <location>
        <begin position="119"/>
        <end position="146"/>
    </location>
</feature>
<feature type="compositionally biased region" description="Low complexity" evidence="1">
    <location>
        <begin position="132"/>
        <end position="146"/>
    </location>
</feature>
<gene>
    <name evidence="2" type="ORF">HYFRA_00004817</name>
</gene>
<evidence type="ECO:0000313" key="2">
    <source>
        <dbReference type="EMBL" id="CAG8949194.1"/>
    </source>
</evidence>
<feature type="region of interest" description="Disordered" evidence="1">
    <location>
        <begin position="1"/>
        <end position="48"/>
    </location>
</feature>
<sequence length="161" mass="17721">MSENNGQPAGSQSTCQNPNWTPYTITGRGVNSQGNKYDNRDEPSGKGFHYSNQVSLALTPLIEKCHQDGSYFYRHGDNATYHNDGKGNSTYTAPNGAVYKKTGLPETKVKEEAKTVVKNEEAYQTGSKDGYGRNNQSNGGYNQGYMDGYGHGYNNGYGDRY</sequence>
<dbReference type="EMBL" id="CAJVRL010000002">
    <property type="protein sequence ID" value="CAG8949194.1"/>
    <property type="molecule type" value="Genomic_DNA"/>
</dbReference>
<feature type="compositionally biased region" description="Polar residues" evidence="1">
    <location>
        <begin position="1"/>
        <end position="36"/>
    </location>
</feature>
<proteinExistence type="predicted"/>
<dbReference type="AlphaFoldDB" id="A0A9N9KKZ6"/>
<comment type="caution">
    <text evidence="2">The sequence shown here is derived from an EMBL/GenBank/DDBJ whole genome shotgun (WGS) entry which is preliminary data.</text>
</comment>
<protein>
    <submittedName>
        <fullName evidence="2">Uncharacterized protein</fullName>
    </submittedName>
</protein>
<evidence type="ECO:0000313" key="3">
    <source>
        <dbReference type="Proteomes" id="UP000696280"/>
    </source>
</evidence>